<keyword evidence="2" id="KW-1185">Reference proteome</keyword>
<evidence type="ECO:0000313" key="1">
    <source>
        <dbReference type="EMBL" id="AWV88404.1"/>
    </source>
</evidence>
<name>A0A2Z4FI24_9DELT</name>
<gene>
    <name evidence="1" type="ORF">DN745_03200</name>
</gene>
<dbReference type="RefSeq" id="WP_111332116.1">
    <property type="nucleotide sequence ID" value="NZ_CP030032.1"/>
</dbReference>
<organism evidence="1 2">
    <name type="scientific">Bradymonas sediminis</name>
    <dbReference type="NCBI Taxonomy" id="1548548"/>
    <lineage>
        <taxon>Bacteria</taxon>
        <taxon>Deltaproteobacteria</taxon>
        <taxon>Bradymonadales</taxon>
        <taxon>Bradymonadaceae</taxon>
        <taxon>Bradymonas</taxon>
    </lineage>
</organism>
<sequence length="582" mass="64032">MNSTAPEASSGAPSVAQKPTFDTLLNEVDGIFANARIAFALTMVDRAIEHQEWPQAAELILGLADKLERRDIPPTAWRELILASAWCGISAPVSGVIPAIESLMERYATRAWPTDFSNAQGEATFLRNKRRAMPWELADLFELAEQQEKHLNGLKLAQLICTVFPESPLGYYACAHFADRMLHLGERNLPSVCTPQFIGQNFGRAEELAKLLEMGAFAQRARLRGGAILLRSGEAPERGRELLREVDAPALSRADRLWYAVAMAHSSFWLDRVRAADQVIALSARTTRGATQTPPRQDADLELATRHLFEQAPLQLQPIEVDRLEELIDLLGPVEDAAHLAKNLELRTQLHALTDLPLTRAGEPADKMALNSGPAGQAAADFCQILEYYFAAQAAGKPIPSPHPDDLSRIESYFPLAGTTLSALFAILSEDASKLATALGSLEGKLRITQLQPAALKPIGLIWPSLFAYLAAHRDAEGDATTTHRIAASTREIFDRWIVRAPQPSYGWWTLSAQVLSCKELDDPWPEAAARSTRRALKNGISGNPDLKSQVLTTLIDRAVQHADDEVLREWLEIGEAHLLEA</sequence>
<evidence type="ECO:0000313" key="2">
    <source>
        <dbReference type="Proteomes" id="UP000249799"/>
    </source>
</evidence>
<dbReference type="KEGG" id="bsed:DN745_03200"/>
<dbReference type="Proteomes" id="UP000249799">
    <property type="component" value="Chromosome"/>
</dbReference>
<proteinExistence type="predicted"/>
<dbReference type="OrthoDB" id="5495143at2"/>
<dbReference type="AlphaFoldDB" id="A0A2Z4FI24"/>
<reference evidence="1 2" key="1">
    <citation type="submission" date="2018-06" db="EMBL/GenBank/DDBJ databases">
        <title>Lujinxingia sediminis gen. nov. sp. nov., a new facultative anaerobic member of the class Deltaproteobacteria, and proposal of Lujinxingaceae fam. nov.</title>
        <authorList>
            <person name="Guo L.-Y."/>
            <person name="Li C.-M."/>
            <person name="Wang S."/>
            <person name="Du Z.-J."/>
        </authorList>
    </citation>
    <scope>NUCLEOTIDE SEQUENCE [LARGE SCALE GENOMIC DNA]</scope>
    <source>
        <strain evidence="1 2">FA350</strain>
    </source>
</reference>
<protein>
    <submittedName>
        <fullName evidence="1">Uncharacterized protein</fullName>
    </submittedName>
</protein>
<dbReference type="EMBL" id="CP030032">
    <property type="protein sequence ID" value="AWV88404.1"/>
    <property type="molecule type" value="Genomic_DNA"/>
</dbReference>
<accession>A0A2Z4FI24</accession>